<evidence type="ECO:0000313" key="2">
    <source>
        <dbReference type="Proteomes" id="UP000694395"/>
    </source>
</evidence>
<reference evidence="1" key="2">
    <citation type="submission" date="2025-08" db="UniProtKB">
        <authorList>
            <consortium name="Ensembl"/>
        </authorList>
    </citation>
    <scope>IDENTIFICATION</scope>
</reference>
<name>A0A8C7TNQ6_ONCMY</name>
<dbReference type="AlphaFoldDB" id="A0A8C7TNQ6"/>
<dbReference type="InterPro" id="IPR023250">
    <property type="entry name" value="Cyclin-dep_Kinase_2_interact"/>
</dbReference>
<protein>
    <submittedName>
        <fullName evidence="1">Uncharacterized protein</fullName>
    </submittedName>
</protein>
<reference evidence="1" key="3">
    <citation type="submission" date="2025-09" db="UniProtKB">
        <authorList>
            <consortium name="Ensembl"/>
        </authorList>
    </citation>
    <scope>IDENTIFICATION</scope>
</reference>
<dbReference type="Proteomes" id="UP000694395">
    <property type="component" value="Chromosome 19"/>
</dbReference>
<dbReference type="Ensembl" id="ENSOMYT00000091037.2">
    <property type="protein sequence ID" value="ENSOMYP00000083587.2"/>
    <property type="gene ID" value="ENSOMYG00000038529.2"/>
</dbReference>
<keyword evidence="2" id="KW-1185">Reference proteome</keyword>
<reference evidence="1" key="1">
    <citation type="submission" date="2020-07" db="EMBL/GenBank/DDBJ databases">
        <title>A long reads based de novo assembly of the rainbow trout Arlee double haploid line genome.</title>
        <authorList>
            <person name="Gao G."/>
            <person name="Palti Y."/>
        </authorList>
    </citation>
    <scope>NUCLEOTIDE SEQUENCE [LARGE SCALE GENOMIC DNA]</scope>
</reference>
<dbReference type="GeneTree" id="ENSGT01000000220557"/>
<sequence length="162" mass="18655">AVQGSEMTTLDNVADWHNLILKWDRLNDEGSTIANKIVNLGLTMFCDMEVMKEDQDTSNSENAFGNSSELQELLSVMDKMKGIIDLEKFQYGTGRQTPLFQTWPTSQFDETFHQFKMPCVPSKLYEAYKRDRTLKRAILQELPYIDNSARLRLEGLLLETAH</sequence>
<proteinExistence type="predicted"/>
<dbReference type="PRINTS" id="PR02040">
    <property type="entry name" value="CDK2IP"/>
</dbReference>
<accession>A0A8C7TNQ6</accession>
<evidence type="ECO:0000313" key="1">
    <source>
        <dbReference type="Ensembl" id="ENSOMYP00000083587.2"/>
    </source>
</evidence>
<organism evidence="1 2">
    <name type="scientific">Oncorhynchus mykiss</name>
    <name type="common">Rainbow trout</name>
    <name type="synonym">Salmo gairdneri</name>
    <dbReference type="NCBI Taxonomy" id="8022"/>
    <lineage>
        <taxon>Eukaryota</taxon>
        <taxon>Metazoa</taxon>
        <taxon>Chordata</taxon>
        <taxon>Craniata</taxon>
        <taxon>Vertebrata</taxon>
        <taxon>Euteleostomi</taxon>
        <taxon>Actinopterygii</taxon>
        <taxon>Neopterygii</taxon>
        <taxon>Teleostei</taxon>
        <taxon>Protacanthopterygii</taxon>
        <taxon>Salmoniformes</taxon>
        <taxon>Salmonidae</taxon>
        <taxon>Salmoninae</taxon>
        <taxon>Oncorhynchus</taxon>
    </lineage>
</organism>